<dbReference type="KEGG" id="tbl:TBLA_0D02980"/>
<feature type="compositionally biased region" description="Low complexity" evidence="1">
    <location>
        <begin position="335"/>
        <end position="355"/>
    </location>
</feature>
<dbReference type="AlphaFoldDB" id="I2H346"/>
<evidence type="ECO:0000313" key="2">
    <source>
        <dbReference type="EMBL" id="CCH60798.1"/>
    </source>
</evidence>
<organism evidence="2 3">
    <name type="scientific">Henningerozyma blattae (strain ATCC 34711 / CBS 6284 / DSM 70876 / NBRC 10599 / NRRL Y-10934 / UCD 77-7)</name>
    <name type="common">Yeast</name>
    <name type="synonym">Tetrapisispora blattae</name>
    <dbReference type="NCBI Taxonomy" id="1071380"/>
    <lineage>
        <taxon>Eukaryota</taxon>
        <taxon>Fungi</taxon>
        <taxon>Dikarya</taxon>
        <taxon>Ascomycota</taxon>
        <taxon>Saccharomycotina</taxon>
        <taxon>Saccharomycetes</taxon>
        <taxon>Saccharomycetales</taxon>
        <taxon>Saccharomycetaceae</taxon>
        <taxon>Henningerozyma</taxon>
    </lineage>
</organism>
<dbReference type="RefSeq" id="XP_004180317.1">
    <property type="nucleotide sequence ID" value="XM_004180269.1"/>
</dbReference>
<keyword evidence="3" id="KW-1185">Reference proteome</keyword>
<dbReference type="InterPro" id="IPR018859">
    <property type="entry name" value="BAR_dom-cont"/>
</dbReference>
<feature type="compositionally biased region" description="Basic and acidic residues" evidence="1">
    <location>
        <begin position="324"/>
        <end position="334"/>
    </location>
</feature>
<dbReference type="Pfam" id="PF10455">
    <property type="entry name" value="BAR_2"/>
    <property type="match status" value="1"/>
</dbReference>
<name>I2H346_HENB6</name>
<gene>
    <name evidence="2" type="primary">TBLA0D02980</name>
    <name evidence="2" type="ORF">TBLA_0D02980</name>
</gene>
<feature type="compositionally biased region" description="Basic and acidic residues" evidence="1">
    <location>
        <begin position="358"/>
        <end position="375"/>
    </location>
</feature>
<feature type="compositionally biased region" description="Basic and acidic residues" evidence="1">
    <location>
        <begin position="300"/>
        <end position="316"/>
    </location>
</feature>
<dbReference type="OrthoDB" id="5549748at2759"/>
<dbReference type="InParanoid" id="I2H346"/>
<evidence type="ECO:0000313" key="3">
    <source>
        <dbReference type="Proteomes" id="UP000002866"/>
    </source>
</evidence>
<sequence>MLHATRYTLHTTHYTLYSPTSPPPQMSGYFSNFSLDKLADSLQSAAQKTQDTLSNAIQNVNIDWNDPQTRLTLLSKQHYLQESIGQINEISKLPSQYNALERKTDALEKIIKRILIVTNTFEIEGYDYPPNLSESISEWWLNDPLAFLRDNDNTNDKNKSNSNPPDTKSKSDSDSESSFLPRSFPHAISKASSDSSAILTNLNNNEKLEFAKTKTEDEEYEDDEDIQLLIKVFDSWSLCNKNIDKSKFQRDQLIIKQFNKKLTSLLDVEFKNVKALRLKVQDARLKFDTMRYEIAKAAEAKVRAEENDKPVEMEKGEGEDEGEGEGKGKGKGKGETASTSTETASTSTTKDAAATIESQKKDSPNPEFEKNDSQNEDEKLLEHLEDEFVSHTSAAVETMEEITESSKILDLIKLFQNFQLLHYQQCIKEVETNMKLLTDLTHE</sequence>
<dbReference type="GeneID" id="14495834"/>
<dbReference type="FunCoup" id="I2H346">
    <property type="interactions" value="42"/>
</dbReference>
<dbReference type="eggNOG" id="ENOG502QZYP">
    <property type="taxonomic scope" value="Eukaryota"/>
</dbReference>
<feature type="region of interest" description="Disordered" evidence="1">
    <location>
        <begin position="151"/>
        <end position="180"/>
    </location>
</feature>
<accession>I2H346</accession>
<dbReference type="SUPFAM" id="SSF103657">
    <property type="entry name" value="BAR/IMD domain-like"/>
    <property type="match status" value="1"/>
</dbReference>
<dbReference type="Gene3D" id="1.20.1270.60">
    <property type="entry name" value="Arfaptin homology (AH) domain/BAR domain"/>
    <property type="match status" value="1"/>
</dbReference>
<reference evidence="2 3" key="1">
    <citation type="journal article" date="2011" name="Proc. Natl. Acad. Sci. U.S.A.">
        <title>Evolutionary erosion of yeast sex chromosomes by mating-type switching accidents.</title>
        <authorList>
            <person name="Gordon J.L."/>
            <person name="Armisen D."/>
            <person name="Proux-Wera E."/>
            <person name="Oheigeartaigh S.S."/>
            <person name="Byrne K.P."/>
            <person name="Wolfe K.H."/>
        </authorList>
    </citation>
    <scope>NUCLEOTIDE SEQUENCE [LARGE SCALE GENOMIC DNA]</scope>
    <source>
        <strain evidence="3">ATCC 34711 / CBS 6284 / DSM 70876 / NBRC 10599 / NRRL Y-10934 / UCD 77-7</strain>
    </source>
</reference>
<dbReference type="HOGENOM" id="CLU_059029_0_0_1"/>
<dbReference type="OMA" id="YRQCVQE"/>
<evidence type="ECO:0000256" key="1">
    <source>
        <dbReference type="SAM" id="MobiDB-lite"/>
    </source>
</evidence>
<dbReference type="Proteomes" id="UP000002866">
    <property type="component" value="Chromosome 4"/>
</dbReference>
<dbReference type="InterPro" id="IPR027267">
    <property type="entry name" value="AH/BAR_dom_sf"/>
</dbReference>
<dbReference type="EMBL" id="HE806319">
    <property type="protein sequence ID" value="CCH60798.1"/>
    <property type="molecule type" value="Genomic_DNA"/>
</dbReference>
<proteinExistence type="predicted"/>
<protein>
    <submittedName>
        <fullName evidence="2">Uncharacterized protein</fullName>
    </submittedName>
</protein>
<feature type="region of interest" description="Disordered" evidence="1">
    <location>
        <begin position="300"/>
        <end position="375"/>
    </location>
</feature>